<keyword evidence="10" id="KW-1185">Reference proteome</keyword>
<evidence type="ECO:0000256" key="5">
    <source>
        <dbReference type="ARBA" id="ARBA00022737"/>
    </source>
</evidence>
<evidence type="ECO:0000256" key="8">
    <source>
        <dbReference type="ARBA" id="ARBA00023180"/>
    </source>
</evidence>
<keyword evidence="3" id="KW-0812">Transmembrane</keyword>
<evidence type="ECO:0000313" key="9">
    <source>
        <dbReference type="EMBL" id="GMH28654.1"/>
    </source>
</evidence>
<evidence type="ECO:0000256" key="4">
    <source>
        <dbReference type="ARBA" id="ARBA00022729"/>
    </source>
</evidence>
<accession>A0AAD3TGE5</accession>
<comment type="subcellular location">
    <subcellularLocation>
        <location evidence="1">Membrane</location>
        <topology evidence="1">Single-pass type I membrane protein</topology>
    </subcellularLocation>
</comment>
<dbReference type="Proteomes" id="UP001279734">
    <property type="component" value="Unassembled WGS sequence"/>
</dbReference>
<comment type="caution">
    <text evidence="9">The sequence shown here is derived from an EMBL/GenBank/DDBJ whole genome shotgun (WGS) entry which is preliminary data.</text>
</comment>
<keyword evidence="2" id="KW-0433">Leucine-rich repeat</keyword>
<organism evidence="9 10">
    <name type="scientific">Nepenthes gracilis</name>
    <name type="common">Slender pitcher plant</name>
    <dbReference type="NCBI Taxonomy" id="150966"/>
    <lineage>
        <taxon>Eukaryota</taxon>
        <taxon>Viridiplantae</taxon>
        <taxon>Streptophyta</taxon>
        <taxon>Embryophyta</taxon>
        <taxon>Tracheophyta</taxon>
        <taxon>Spermatophyta</taxon>
        <taxon>Magnoliopsida</taxon>
        <taxon>eudicotyledons</taxon>
        <taxon>Gunneridae</taxon>
        <taxon>Pentapetalae</taxon>
        <taxon>Caryophyllales</taxon>
        <taxon>Nepenthaceae</taxon>
        <taxon>Nepenthes</taxon>
    </lineage>
</organism>
<dbReference type="FunFam" id="3.80.10.10:FF:000041">
    <property type="entry name" value="LRR receptor-like serine/threonine-protein kinase ERECTA"/>
    <property type="match status" value="1"/>
</dbReference>
<keyword evidence="7" id="KW-0472">Membrane</keyword>
<proteinExistence type="predicted"/>
<name>A0AAD3TGE5_NEPGR</name>
<protein>
    <submittedName>
        <fullName evidence="9">Uncharacterized protein</fullName>
    </submittedName>
</protein>
<dbReference type="Pfam" id="PF00560">
    <property type="entry name" value="LRR_1"/>
    <property type="match status" value="3"/>
</dbReference>
<evidence type="ECO:0000256" key="3">
    <source>
        <dbReference type="ARBA" id="ARBA00022692"/>
    </source>
</evidence>
<keyword evidence="4" id="KW-0732">Signal</keyword>
<dbReference type="InterPro" id="IPR032675">
    <property type="entry name" value="LRR_dom_sf"/>
</dbReference>
<dbReference type="InterPro" id="IPR046956">
    <property type="entry name" value="RLP23-like"/>
</dbReference>
<evidence type="ECO:0000256" key="2">
    <source>
        <dbReference type="ARBA" id="ARBA00022614"/>
    </source>
</evidence>
<dbReference type="SUPFAM" id="SSF52058">
    <property type="entry name" value="L domain-like"/>
    <property type="match status" value="1"/>
</dbReference>
<keyword evidence="8" id="KW-0325">Glycoprotein</keyword>
<gene>
    <name evidence="9" type="ORF">Nepgr_030497</name>
</gene>
<reference evidence="9" key="1">
    <citation type="submission" date="2023-05" db="EMBL/GenBank/DDBJ databases">
        <title>Nepenthes gracilis genome sequencing.</title>
        <authorList>
            <person name="Fukushima K."/>
        </authorList>
    </citation>
    <scope>NUCLEOTIDE SEQUENCE</scope>
    <source>
        <strain evidence="9">SING2019-196</strain>
    </source>
</reference>
<evidence type="ECO:0000313" key="10">
    <source>
        <dbReference type="Proteomes" id="UP001279734"/>
    </source>
</evidence>
<keyword evidence="6" id="KW-1133">Transmembrane helix</keyword>
<dbReference type="AlphaFoldDB" id="A0AAD3TGE5"/>
<keyword evidence="5" id="KW-0677">Repeat</keyword>
<dbReference type="GO" id="GO:0016020">
    <property type="term" value="C:membrane"/>
    <property type="evidence" value="ECO:0007669"/>
    <property type="project" value="UniProtKB-SubCell"/>
</dbReference>
<evidence type="ECO:0000256" key="1">
    <source>
        <dbReference type="ARBA" id="ARBA00004479"/>
    </source>
</evidence>
<evidence type="ECO:0000256" key="7">
    <source>
        <dbReference type="ARBA" id="ARBA00023136"/>
    </source>
</evidence>
<dbReference type="PANTHER" id="PTHR48061">
    <property type="entry name" value="LEUCINE-RICH REPEAT RECEPTOR PROTEIN KINASE EMS1-LIKE-RELATED"/>
    <property type="match status" value="1"/>
</dbReference>
<dbReference type="InterPro" id="IPR001611">
    <property type="entry name" value="Leu-rich_rpt"/>
</dbReference>
<evidence type="ECO:0000256" key="6">
    <source>
        <dbReference type="ARBA" id="ARBA00022989"/>
    </source>
</evidence>
<dbReference type="PANTHER" id="PTHR48061:SF46">
    <property type="entry name" value="LEUCINE-RICH REPEAT-CONTAINING N-TERMINAL PLANT-TYPE DOMAIN-CONTAINING PROTEIN"/>
    <property type="match status" value="1"/>
</dbReference>
<dbReference type="EMBL" id="BSYO01000035">
    <property type="protein sequence ID" value="GMH28654.1"/>
    <property type="molecule type" value="Genomic_DNA"/>
</dbReference>
<sequence>MPPVICMLASLQIFDLSYNSLSGEILRCFKNWSDWLFVLDLKSNELHGTLPSSFGKCSSLRTLVLNGDQLGGQLSPSLLSYQGLEVLDVGNNNFNGTFPYWLGSLLELQVLILHSNSFHGNV</sequence>
<dbReference type="Gene3D" id="3.80.10.10">
    <property type="entry name" value="Ribonuclease Inhibitor"/>
    <property type="match status" value="1"/>
</dbReference>